<evidence type="ECO:0000313" key="10">
    <source>
        <dbReference type="Proteomes" id="UP000663887"/>
    </source>
</evidence>
<comment type="similarity">
    <text evidence="1 7">Belongs to the TRAFAC class myosin-kinesin ATPase superfamily. Myosin family.</text>
</comment>
<dbReference type="Gene3D" id="1.20.58.530">
    <property type="match status" value="1"/>
</dbReference>
<dbReference type="Gene3D" id="1.20.5.190">
    <property type="match status" value="1"/>
</dbReference>
<dbReference type="PROSITE" id="PS51456">
    <property type="entry name" value="MYOSIN_MOTOR"/>
    <property type="match status" value="1"/>
</dbReference>
<dbReference type="GO" id="GO:0051015">
    <property type="term" value="F:actin filament binding"/>
    <property type="evidence" value="ECO:0007669"/>
    <property type="project" value="TreeGrafter"/>
</dbReference>
<dbReference type="InterPro" id="IPR000048">
    <property type="entry name" value="IQ_motif_EF-hand-BS"/>
</dbReference>
<name>A0A816WY19_9BILA</name>
<evidence type="ECO:0000259" key="8">
    <source>
        <dbReference type="PROSITE" id="PS51456"/>
    </source>
</evidence>
<dbReference type="GO" id="GO:0016020">
    <property type="term" value="C:membrane"/>
    <property type="evidence" value="ECO:0007669"/>
    <property type="project" value="TreeGrafter"/>
</dbReference>
<reference evidence="9" key="1">
    <citation type="submission" date="2021-02" db="EMBL/GenBank/DDBJ databases">
        <authorList>
            <person name="Nowell W R."/>
        </authorList>
    </citation>
    <scope>NUCLEOTIDE SEQUENCE</scope>
</reference>
<dbReference type="Gene3D" id="1.20.120.720">
    <property type="entry name" value="Myosin VI head, motor domain, U50 subdomain"/>
    <property type="match status" value="1"/>
</dbReference>
<dbReference type="SUPFAM" id="SSF52540">
    <property type="entry name" value="P-loop containing nucleoside triphosphate hydrolases"/>
    <property type="match status" value="1"/>
</dbReference>
<keyword evidence="3 7" id="KW-0067">ATP-binding</keyword>
<dbReference type="GO" id="GO:0098858">
    <property type="term" value="C:actin-based cell projection"/>
    <property type="evidence" value="ECO:0007669"/>
    <property type="project" value="TreeGrafter"/>
</dbReference>
<keyword evidence="2 7" id="KW-0547">Nucleotide-binding</keyword>
<comment type="caution">
    <text evidence="9">The sequence shown here is derived from an EMBL/GenBank/DDBJ whole genome shotgun (WGS) entry which is preliminary data.</text>
</comment>
<evidence type="ECO:0000256" key="3">
    <source>
        <dbReference type="ARBA" id="ARBA00022840"/>
    </source>
</evidence>
<dbReference type="AlphaFoldDB" id="A0A816WY19"/>
<evidence type="ECO:0000256" key="5">
    <source>
        <dbReference type="ARBA" id="ARBA00023175"/>
    </source>
</evidence>
<dbReference type="InterPro" id="IPR001609">
    <property type="entry name" value="Myosin_head_motor_dom-like"/>
</dbReference>
<sequence length="811" mass="93713">MNLNGKSVWFDSGASFPIAGEVVEVTRNRISIKSLVNGKTFVFGIDETNRFGIRIPLPPEGVNDMITMSDLSEASILWNIKVRYDHRQFYTYIGSILVAVNPYYMYHDMYSIDYVRKYENALVLHAYPAHIFATASLAHSKMMSDKINQCVVISGESGGGKTQSTKLIMNYLAAVNPGKNKLITEQILEASPLLESFGNAKTVRNDNSSRFGKYIEIYYSQKSIVGAKLSDFLLEKSRIVTHSNDERNYHVFYELLEGFDTEEKRKYGLTTPEKYFYLNQGASMAITSKSDAHDFQSLLTAMKILNFTKVEQETIFKILAAILHLGNIYFSRTVDDPSHDLIQISSKTEIEWCSHLLTINEQGLLQKLTHKVTEARDERLLSPFNLEQALDSRDAIAKALYATLFSWLVSRINQIVRVNSSVDNSIAILDIFGFENFATNSFEQLCINYANEALQFHFNRHVFKLEQEEYAKEKLSWKKIDFADNTDCLDLIGKKPNGILQVLDDESNFPKATDQSFLHKCHRLHESNRLYGKPRLLKTTFSIRHYAGEVEYDVSEFNSLCFKFNAISIKKKSTKVRGFLDKNRDLLRSDVIDLFSSSRNEILADMFRDIREVYESHRGFHFKTGRFITMKAKTPTVSAKFSDSLSNLIDTMTRCQPTFIRCIKPNNDKTPNKLELSVVLEQLRNTGMLETVRIRKLGFPRRYLFEQFAKRYRCLTSNPMDNSDPKEVTIHILNNLPTKFTSKYQIGITKVFMRESLEQHLEKERTQLLSEAASTIQRTIKGYIQRKNFEKQRQAVLILQRQYRRWIDRKK</sequence>
<dbReference type="PANTHER" id="PTHR13140:SF709">
    <property type="entry name" value="UNCONVENTIONAL MYOSIN-XV"/>
    <property type="match status" value="1"/>
</dbReference>
<dbReference type="SMART" id="SM00015">
    <property type="entry name" value="IQ"/>
    <property type="match status" value="2"/>
</dbReference>
<dbReference type="GO" id="GO:0005524">
    <property type="term" value="F:ATP binding"/>
    <property type="evidence" value="ECO:0007669"/>
    <property type="project" value="UniProtKB-UniRule"/>
</dbReference>
<evidence type="ECO:0000313" key="9">
    <source>
        <dbReference type="EMBL" id="CAF2140043.1"/>
    </source>
</evidence>
<feature type="binding site" evidence="7">
    <location>
        <begin position="155"/>
        <end position="162"/>
    </location>
    <ligand>
        <name>ATP</name>
        <dbReference type="ChEBI" id="CHEBI:30616"/>
    </ligand>
</feature>
<dbReference type="PROSITE" id="PS50096">
    <property type="entry name" value="IQ"/>
    <property type="match status" value="2"/>
</dbReference>
<protein>
    <recommendedName>
        <fullName evidence="8">Myosin motor domain-containing protein</fullName>
    </recommendedName>
</protein>
<evidence type="ECO:0000256" key="1">
    <source>
        <dbReference type="ARBA" id="ARBA00008314"/>
    </source>
</evidence>
<proteinExistence type="inferred from homology"/>
<evidence type="ECO:0000256" key="2">
    <source>
        <dbReference type="ARBA" id="ARBA00022741"/>
    </source>
</evidence>
<dbReference type="InterPro" id="IPR027417">
    <property type="entry name" value="P-loop_NTPase"/>
</dbReference>
<dbReference type="PRINTS" id="PR00193">
    <property type="entry name" value="MYOSINHEAVY"/>
</dbReference>
<evidence type="ECO:0000256" key="7">
    <source>
        <dbReference type="PROSITE-ProRule" id="PRU00782"/>
    </source>
</evidence>
<dbReference type="Gene3D" id="6.20.240.20">
    <property type="match status" value="1"/>
</dbReference>
<dbReference type="GO" id="GO:0000146">
    <property type="term" value="F:microfilament motor activity"/>
    <property type="evidence" value="ECO:0007669"/>
    <property type="project" value="TreeGrafter"/>
</dbReference>
<dbReference type="Pfam" id="PF00063">
    <property type="entry name" value="Myosin_head"/>
    <property type="match status" value="2"/>
</dbReference>
<dbReference type="SMART" id="SM00242">
    <property type="entry name" value="MYSc"/>
    <property type="match status" value="1"/>
</dbReference>
<feature type="domain" description="Myosin motor" evidence="8">
    <location>
        <begin position="60"/>
        <end position="766"/>
    </location>
</feature>
<dbReference type="GO" id="GO:0007015">
    <property type="term" value="P:actin filament organization"/>
    <property type="evidence" value="ECO:0007669"/>
    <property type="project" value="TreeGrafter"/>
</dbReference>
<dbReference type="GO" id="GO:0005737">
    <property type="term" value="C:cytoplasm"/>
    <property type="evidence" value="ECO:0007669"/>
    <property type="project" value="TreeGrafter"/>
</dbReference>
<accession>A0A816WY19</accession>
<organism evidence="9 10">
    <name type="scientific">Rotaria magnacalcarata</name>
    <dbReference type="NCBI Taxonomy" id="392030"/>
    <lineage>
        <taxon>Eukaryota</taxon>
        <taxon>Metazoa</taxon>
        <taxon>Spiralia</taxon>
        <taxon>Gnathifera</taxon>
        <taxon>Rotifera</taxon>
        <taxon>Eurotatoria</taxon>
        <taxon>Bdelloidea</taxon>
        <taxon>Philodinida</taxon>
        <taxon>Philodinidae</taxon>
        <taxon>Rotaria</taxon>
    </lineage>
</organism>
<dbReference type="Gene3D" id="3.40.850.10">
    <property type="entry name" value="Kinesin motor domain"/>
    <property type="match status" value="1"/>
</dbReference>
<dbReference type="PANTHER" id="PTHR13140">
    <property type="entry name" value="MYOSIN"/>
    <property type="match status" value="1"/>
</dbReference>
<dbReference type="EMBL" id="CAJNRG010012446">
    <property type="protein sequence ID" value="CAF2140043.1"/>
    <property type="molecule type" value="Genomic_DNA"/>
</dbReference>
<dbReference type="FunFam" id="1.10.10.820:FF:000001">
    <property type="entry name" value="Myosin heavy chain"/>
    <property type="match status" value="1"/>
</dbReference>
<feature type="region of interest" description="Actin-binding" evidence="7">
    <location>
        <begin position="645"/>
        <end position="667"/>
    </location>
</feature>
<evidence type="ECO:0000256" key="4">
    <source>
        <dbReference type="ARBA" id="ARBA00023123"/>
    </source>
</evidence>
<dbReference type="GO" id="GO:0016459">
    <property type="term" value="C:myosin complex"/>
    <property type="evidence" value="ECO:0007669"/>
    <property type="project" value="UniProtKB-KW"/>
</dbReference>
<evidence type="ECO:0000256" key="6">
    <source>
        <dbReference type="ARBA" id="ARBA00023203"/>
    </source>
</evidence>
<gene>
    <name evidence="9" type="ORF">XDN619_LOCUS26545</name>
</gene>
<keyword evidence="6 7" id="KW-0009">Actin-binding</keyword>
<dbReference type="Proteomes" id="UP000663887">
    <property type="component" value="Unassembled WGS sequence"/>
</dbReference>
<keyword evidence="5 7" id="KW-0505">Motor protein</keyword>
<dbReference type="Pfam" id="PF00612">
    <property type="entry name" value="IQ"/>
    <property type="match status" value="1"/>
</dbReference>
<dbReference type="Gene3D" id="1.10.10.820">
    <property type="match status" value="1"/>
</dbReference>
<keyword evidence="4 7" id="KW-0518">Myosin</keyword>
<dbReference type="InterPro" id="IPR036961">
    <property type="entry name" value="Kinesin_motor_dom_sf"/>
</dbReference>